<dbReference type="PANTHER" id="PTHR23044">
    <property type="entry name" value="3'-5' EXONUCLEASE ERI1-RELATED"/>
    <property type="match status" value="1"/>
</dbReference>
<dbReference type="PANTHER" id="PTHR23044:SF61">
    <property type="entry name" value="3'-5' EXORIBONUCLEASE 1-RELATED"/>
    <property type="match status" value="1"/>
</dbReference>
<dbReference type="SUPFAM" id="SSF53098">
    <property type="entry name" value="Ribonuclease H-like"/>
    <property type="match status" value="1"/>
</dbReference>
<evidence type="ECO:0000256" key="2">
    <source>
        <dbReference type="ARBA" id="ARBA00022722"/>
    </source>
</evidence>
<keyword evidence="2" id="KW-0540">Nuclease</keyword>
<proteinExistence type="inferred from homology"/>
<evidence type="ECO:0000256" key="11">
    <source>
        <dbReference type="ARBA" id="ARBA00083876"/>
    </source>
</evidence>
<evidence type="ECO:0000256" key="4">
    <source>
        <dbReference type="ARBA" id="ARBA00022771"/>
    </source>
</evidence>
<dbReference type="InterPro" id="IPR012337">
    <property type="entry name" value="RNaseH-like_sf"/>
</dbReference>
<evidence type="ECO:0000256" key="7">
    <source>
        <dbReference type="ARBA" id="ARBA00022839"/>
    </source>
</evidence>
<dbReference type="Pfam" id="PF06839">
    <property type="entry name" value="Zn_ribbon_GRF"/>
    <property type="match status" value="1"/>
</dbReference>
<feature type="compositionally biased region" description="Polar residues" evidence="13">
    <location>
        <begin position="272"/>
        <end position="282"/>
    </location>
</feature>
<keyword evidence="5" id="KW-0378">Hydrolase</keyword>
<comment type="similarity">
    <text evidence="9">Belongs to the ERI2 family.</text>
</comment>
<feature type="region of interest" description="Disordered" evidence="13">
    <location>
        <begin position="252"/>
        <end position="285"/>
    </location>
</feature>
<evidence type="ECO:0000256" key="8">
    <source>
        <dbReference type="ARBA" id="ARBA00022842"/>
    </source>
</evidence>
<gene>
    <name evidence="15" type="ORF">FQN60_012404</name>
</gene>
<dbReference type="InterPro" id="IPR051274">
    <property type="entry name" value="3-5_Exoribonuclease"/>
</dbReference>
<evidence type="ECO:0000256" key="9">
    <source>
        <dbReference type="ARBA" id="ARBA00038042"/>
    </source>
</evidence>
<keyword evidence="8" id="KW-0460">Magnesium</keyword>
<evidence type="ECO:0000256" key="13">
    <source>
        <dbReference type="SAM" id="MobiDB-lite"/>
    </source>
</evidence>
<dbReference type="Proteomes" id="UP000327493">
    <property type="component" value="Chromosome 2"/>
</dbReference>
<dbReference type="GO" id="GO:0000175">
    <property type="term" value="F:3'-5'-RNA exonuclease activity"/>
    <property type="evidence" value="ECO:0007669"/>
    <property type="project" value="InterPro"/>
</dbReference>
<keyword evidence="6" id="KW-0862">Zinc</keyword>
<evidence type="ECO:0000313" key="16">
    <source>
        <dbReference type="Proteomes" id="UP000327493"/>
    </source>
</evidence>
<feature type="compositionally biased region" description="Low complexity" evidence="13">
    <location>
        <begin position="476"/>
        <end position="491"/>
    </location>
</feature>
<dbReference type="PROSITE" id="PS51999">
    <property type="entry name" value="ZF_GRF"/>
    <property type="match status" value="1"/>
</dbReference>
<dbReference type="InterPro" id="IPR013520">
    <property type="entry name" value="Ribonucl_H"/>
</dbReference>
<feature type="compositionally biased region" description="Basic and acidic residues" evidence="13">
    <location>
        <begin position="258"/>
        <end position="271"/>
    </location>
</feature>
<feature type="region of interest" description="Disordered" evidence="13">
    <location>
        <begin position="530"/>
        <end position="592"/>
    </location>
</feature>
<dbReference type="GO" id="GO:0008270">
    <property type="term" value="F:zinc ion binding"/>
    <property type="evidence" value="ECO:0007669"/>
    <property type="project" value="UniProtKB-KW"/>
</dbReference>
<dbReference type="InterPro" id="IPR036397">
    <property type="entry name" value="RNaseH_sf"/>
</dbReference>
<evidence type="ECO:0000256" key="1">
    <source>
        <dbReference type="ARBA" id="ARBA00001946"/>
    </source>
</evidence>
<keyword evidence="16" id="KW-1185">Reference proteome</keyword>
<comment type="caution">
    <text evidence="15">The sequence shown here is derived from an EMBL/GenBank/DDBJ whole genome shotgun (WGS) entry which is preliminary data.</text>
</comment>
<dbReference type="FunFam" id="3.30.420.10:FF:000062">
    <property type="entry name" value="ERI1 exoribonuclease 2 isoform X1"/>
    <property type="match status" value="1"/>
</dbReference>
<comment type="cofactor">
    <cofactor evidence="1">
        <name>Mg(2+)</name>
        <dbReference type="ChEBI" id="CHEBI:18420"/>
    </cofactor>
</comment>
<dbReference type="Pfam" id="PF00929">
    <property type="entry name" value="RNase_T"/>
    <property type="match status" value="2"/>
</dbReference>
<dbReference type="SMART" id="SM00479">
    <property type="entry name" value="EXOIII"/>
    <property type="match status" value="1"/>
</dbReference>
<dbReference type="CDD" id="cd06133">
    <property type="entry name" value="ERI-1_3'hExo_like"/>
    <property type="match status" value="1"/>
</dbReference>
<protein>
    <recommendedName>
        <fullName evidence="10">ERI1 exoribonuclease 2</fullName>
    </recommendedName>
    <alternativeName>
        <fullName evidence="11">Exonuclease domain-containing protein 1</fullName>
    </alternativeName>
</protein>
<evidence type="ECO:0000256" key="6">
    <source>
        <dbReference type="ARBA" id="ARBA00022833"/>
    </source>
</evidence>
<dbReference type="Gene3D" id="3.30.420.10">
    <property type="entry name" value="Ribonuclease H-like superfamily/Ribonuclease H"/>
    <property type="match status" value="1"/>
</dbReference>
<sequence length="728" mass="80488">MSTKKLAKELGLLRQRSLSSNGSKKSVLSNQEFSYLIVIDFESTCWREKKNVTQEIIEFPAVLLNTSTGEIESEFHNYVQPQEHPILSEFCTELTGITQMQVEAGIPLQICLSRFSRWLQNLQLEMGVVFPNRQQKSSAPSPSQKLCTFLTWSDWDLGVCLHYECKRKQLHKPDVLNSWIDLRSTYRLFYDRKPKGLNGALQDLGIQFSGREHSGLDDSRNTAKLAARMMRDGCVMKITRSLERKPSMVKTMFGNTADNKKEKSNTDKKENTLTTNKPSSSKIPPKLCQIKSRSENITGDLDTNENSSSVQICQSLIAPKTLLSGTTMPLWGCSRRPVTAVAATNMSSSVVTNYPSPQMNNGSLVLCSTTLGGLSHLPQPNQPSKTEAAIERVEEAEGAELLVETEDRCGSYDDVVLEEDDGFISETERGFNVDHVSGFDSGCHVGEEPDNKHSLGGQVTLRDKIRETVSVENNLTTQKTTSDSSTTSLPTKNDIGPHSTISEPFTHFAVTRDSKSNHHKTGLRTFLQVPETSDEPHKNSKTNTPSVFRHKPSIPKNTFTPYTSFARPKEVVTQHKKHKETPQSSFTIYTDPAKPSRTSSCGSFCTSNSVLSSLSTNTVSLRANRSSISAKGGQRITSPLCACGRRAKRQSVSNGGPNHGRGFYCCPVRRSGSGGRIQKGCEFFKWESALMKSSSADAPAVGSSVSFCQINSTLSCRPPQRSTLRKSY</sequence>
<organism evidence="15 16">
    <name type="scientific">Etheostoma spectabile</name>
    <name type="common">orangethroat darter</name>
    <dbReference type="NCBI Taxonomy" id="54343"/>
    <lineage>
        <taxon>Eukaryota</taxon>
        <taxon>Metazoa</taxon>
        <taxon>Chordata</taxon>
        <taxon>Craniata</taxon>
        <taxon>Vertebrata</taxon>
        <taxon>Euteleostomi</taxon>
        <taxon>Actinopterygii</taxon>
        <taxon>Neopterygii</taxon>
        <taxon>Teleostei</taxon>
        <taxon>Neoteleostei</taxon>
        <taxon>Acanthomorphata</taxon>
        <taxon>Eupercaria</taxon>
        <taxon>Perciformes</taxon>
        <taxon>Percoidei</taxon>
        <taxon>Percidae</taxon>
        <taxon>Etheostomatinae</taxon>
        <taxon>Etheostoma</taxon>
    </lineage>
</organism>
<dbReference type="InterPro" id="IPR010666">
    <property type="entry name" value="Znf_GRF"/>
</dbReference>
<dbReference type="OrthoDB" id="448399at2759"/>
<evidence type="ECO:0000256" key="12">
    <source>
        <dbReference type="PROSITE-ProRule" id="PRU01343"/>
    </source>
</evidence>
<feature type="domain" description="GRF-type" evidence="14">
    <location>
        <begin position="641"/>
        <end position="690"/>
    </location>
</feature>
<evidence type="ECO:0000256" key="5">
    <source>
        <dbReference type="ARBA" id="ARBA00022801"/>
    </source>
</evidence>
<dbReference type="GO" id="GO:0003676">
    <property type="term" value="F:nucleic acid binding"/>
    <property type="evidence" value="ECO:0007669"/>
    <property type="project" value="InterPro"/>
</dbReference>
<reference evidence="15 16" key="1">
    <citation type="submission" date="2019-08" db="EMBL/GenBank/DDBJ databases">
        <title>A chromosome-level genome assembly, high-density linkage maps, and genome scans reveal the genomic architecture of hybrid incompatibilities underlying speciation via character displacement in darters (Percidae: Etheostominae).</title>
        <authorList>
            <person name="Moran R.L."/>
            <person name="Catchen J.M."/>
            <person name="Fuller R.C."/>
        </authorList>
    </citation>
    <scope>NUCLEOTIDE SEQUENCE [LARGE SCALE GENOMIC DNA]</scope>
    <source>
        <strain evidence="15">EspeVRDwgs_2016</strain>
        <tissue evidence="15">Muscle</tissue>
    </source>
</reference>
<name>A0A5J5DPP3_9PERO</name>
<keyword evidence="4 12" id="KW-0863">Zinc-finger</keyword>
<dbReference type="InterPro" id="IPR047201">
    <property type="entry name" value="ERI-1_3'hExo-like"/>
</dbReference>
<evidence type="ECO:0000256" key="10">
    <source>
        <dbReference type="ARBA" id="ARBA00068097"/>
    </source>
</evidence>
<evidence type="ECO:0000259" key="14">
    <source>
        <dbReference type="PROSITE" id="PS51999"/>
    </source>
</evidence>
<evidence type="ECO:0000313" key="15">
    <source>
        <dbReference type="EMBL" id="KAA8595269.1"/>
    </source>
</evidence>
<dbReference type="EMBL" id="VOFY01000002">
    <property type="protein sequence ID" value="KAA8595269.1"/>
    <property type="molecule type" value="Genomic_DNA"/>
</dbReference>
<feature type="region of interest" description="Disordered" evidence="13">
    <location>
        <begin position="473"/>
        <end position="501"/>
    </location>
</feature>
<keyword evidence="3" id="KW-0479">Metal-binding</keyword>
<dbReference type="AlphaFoldDB" id="A0A5J5DPP3"/>
<accession>A0A5J5DPP3</accession>
<evidence type="ECO:0000256" key="3">
    <source>
        <dbReference type="ARBA" id="ARBA00022723"/>
    </source>
</evidence>
<keyword evidence="7" id="KW-0269">Exonuclease</keyword>